<feature type="domain" description="MACPF" evidence="5">
    <location>
        <begin position="2871"/>
        <end position="3202"/>
    </location>
</feature>
<dbReference type="InterPro" id="IPR000477">
    <property type="entry name" value="RT_dom"/>
</dbReference>
<dbReference type="CDD" id="cd22744">
    <property type="entry name" value="OTU"/>
    <property type="match status" value="1"/>
</dbReference>
<feature type="transmembrane region" description="Helical" evidence="2">
    <location>
        <begin position="2495"/>
        <end position="2520"/>
    </location>
</feature>
<keyword evidence="2" id="KW-0472">Membrane</keyword>
<dbReference type="NCBIfam" id="TIGR02167">
    <property type="entry name" value="Liste_lipo_26"/>
    <property type="match status" value="2"/>
</dbReference>
<feature type="region of interest" description="Disordered" evidence="1">
    <location>
        <begin position="970"/>
        <end position="1006"/>
    </location>
</feature>
<dbReference type="InterPro" id="IPR020864">
    <property type="entry name" value="MACPF"/>
</dbReference>
<evidence type="ECO:0000259" key="5">
    <source>
        <dbReference type="PROSITE" id="PS51412"/>
    </source>
</evidence>
<feature type="domain" description="OTU" evidence="3">
    <location>
        <begin position="720"/>
        <end position="855"/>
    </location>
</feature>
<protein>
    <submittedName>
        <fullName evidence="6">Perivitellin-2 67 kDa subunit</fullName>
    </submittedName>
</protein>
<dbReference type="InterPro" id="IPR003323">
    <property type="entry name" value="OTU_dom"/>
</dbReference>
<feature type="compositionally biased region" description="Low complexity" evidence="1">
    <location>
        <begin position="994"/>
        <end position="1004"/>
    </location>
</feature>
<dbReference type="InterPro" id="IPR038765">
    <property type="entry name" value="Papain-like_cys_pep_sf"/>
</dbReference>
<feature type="region of interest" description="Disordered" evidence="1">
    <location>
        <begin position="678"/>
        <end position="709"/>
    </location>
</feature>
<dbReference type="SUPFAM" id="SSF57184">
    <property type="entry name" value="Growth factor receptor domain"/>
    <property type="match status" value="1"/>
</dbReference>
<dbReference type="InterPro" id="IPR009030">
    <property type="entry name" value="Growth_fac_rcpt_cys_sf"/>
</dbReference>
<dbReference type="SUPFAM" id="SSF54001">
    <property type="entry name" value="Cysteine proteinases"/>
    <property type="match status" value="1"/>
</dbReference>
<dbReference type="Pfam" id="PF00078">
    <property type="entry name" value="RVT_1"/>
    <property type="match status" value="1"/>
</dbReference>
<dbReference type="PROSITE" id="PS50802">
    <property type="entry name" value="OTU"/>
    <property type="match status" value="1"/>
</dbReference>
<evidence type="ECO:0000259" key="4">
    <source>
        <dbReference type="PROSITE" id="PS50878"/>
    </source>
</evidence>
<evidence type="ECO:0000256" key="1">
    <source>
        <dbReference type="SAM" id="MobiDB-lite"/>
    </source>
</evidence>
<keyword evidence="7" id="KW-1185">Reference proteome</keyword>
<evidence type="ECO:0000256" key="2">
    <source>
        <dbReference type="SAM" id="Phobius"/>
    </source>
</evidence>
<gene>
    <name evidence="6" type="ORF">AK812_SmicGene36497</name>
</gene>
<feature type="domain" description="Reverse transcriptase" evidence="4">
    <location>
        <begin position="1485"/>
        <end position="1739"/>
    </location>
</feature>
<proteinExistence type="predicted"/>
<evidence type="ECO:0000313" key="6">
    <source>
        <dbReference type="EMBL" id="OLP82815.1"/>
    </source>
</evidence>
<dbReference type="Gene3D" id="3.90.70.80">
    <property type="match status" value="1"/>
</dbReference>
<dbReference type="Proteomes" id="UP000186817">
    <property type="component" value="Unassembled WGS sequence"/>
</dbReference>
<evidence type="ECO:0000313" key="7">
    <source>
        <dbReference type="Proteomes" id="UP000186817"/>
    </source>
</evidence>
<dbReference type="PROSITE" id="PS50878">
    <property type="entry name" value="RT_POL"/>
    <property type="match status" value="1"/>
</dbReference>
<keyword evidence="2" id="KW-0812">Transmembrane</keyword>
<reference evidence="6 7" key="1">
    <citation type="submission" date="2016-02" db="EMBL/GenBank/DDBJ databases">
        <title>Genome analysis of coral dinoflagellate symbionts highlights evolutionary adaptations to a symbiotic lifestyle.</title>
        <authorList>
            <person name="Aranda M."/>
            <person name="Li Y."/>
            <person name="Liew Y.J."/>
            <person name="Baumgarten S."/>
            <person name="Simakov O."/>
            <person name="Wilson M."/>
            <person name="Piel J."/>
            <person name="Ashoor H."/>
            <person name="Bougouffa S."/>
            <person name="Bajic V.B."/>
            <person name="Ryu T."/>
            <person name="Ravasi T."/>
            <person name="Bayer T."/>
            <person name="Micklem G."/>
            <person name="Kim H."/>
            <person name="Bhak J."/>
            <person name="Lajeunesse T.C."/>
            <person name="Voolstra C.R."/>
        </authorList>
    </citation>
    <scope>NUCLEOTIDE SEQUENCE [LARGE SCALE GENOMIC DNA]</scope>
    <source>
        <strain evidence="6 7">CCMP2467</strain>
    </source>
</reference>
<keyword evidence="2" id="KW-1133">Transmembrane helix</keyword>
<dbReference type="InterPro" id="IPR005046">
    <property type="entry name" value="DUF285"/>
</dbReference>
<dbReference type="PROSITE" id="PS51412">
    <property type="entry name" value="MACPF_2"/>
    <property type="match status" value="1"/>
</dbReference>
<name>A0A1Q9CIS4_SYMMI</name>
<dbReference type="InterPro" id="IPR011889">
    <property type="entry name" value="Liste_lipo_26"/>
</dbReference>
<dbReference type="EMBL" id="LSRX01001164">
    <property type="protein sequence ID" value="OLP82815.1"/>
    <property type="molecule type" value="Genomic_DNA"/>
</dbReference>
<dbReference type="PANTHER" id="PTHR46967:SF1">
    <property type="entry name" value="KERATIN-ASSOCIATED PROTEIN 16-1-LIKE"/>
    <property type="match status" value="1"/>
</dbReference>
<dbReference type="Pfam" id="PF01823">
    <property type="entry name" value="MACPF"/>
    <property type="match status" value="1"/>
</dbReference>
<feature type="transmembrane region" description="Helical" evidence="2">
    <location>
        <begin position="2849"/>
        <end position="2872"/>
    </location>
</feature>
<accession>A0A1Q9CIS4</accession>
<comment type="caution">
    <text evidence="6">The sequence shown here is derived from an EMBL/GenBank/DDBJ whole genome shotgun (WGS) entry which is preliminary data.</text>
</comment>
<dbReference type="OrthoDB" id="425180at2759"/>
<dbReference type="PANTHER" id="PTHR46967">
    <property type="entry name" value="INSULIN-LIKE GROWTH FACTOR BINDING PROTEIN,N-TERMINAL"/>
    <property type="match status" value="1"/>
</dbReference>
<evidence type="ECO:0000259" key="3">
    <source>
        <dbReference type="PROSITE" id="PS50802"/>
    </source>
</evidence>
<dbReference type="Pfam" id="PF03382">
    <property type="entry name" value="DUF285"/>
    <property type="match status" value="3"/>
</dbReference>
<sequence length="3371" mass="372220">MFRQADRFNQPIGSWNTSAVVDMSHMFQFAYAFNKPIGSWNTSAVVDMNHMFNFAYAFNQPIGPCDTSKVTDVSNMFEVATAFNQPIGPWDTSKVTGMSYMFQGAKAFSQPVGFWDTSSVTDMGSMFEGAIVFNQSIGSWDTSAVKRMSKMFRQALGFNQHIGLKQLLDKVDKLDGDEHDEAEDPQVTALFDDLRKLLERRPRNALQELKSLVTRHTKAIAHPPPVLRRPTAGPDPPARTVTWKEAPVEEAPTWVSVVKRKKKKTAAKGSTSEQVPFGKGTWHFRQADWQPAAGCPLAVARSLDELGRGIDESSGVSWIFQTDSAQEAGQAVSMVEGAIRDDDAQNLVVIFDGRAEELDDGMEKAALVSTPGIVDGRLTLKRVWHIPVGTRHAVLTSKAESPLVVSKPPPSFADQRAASFVLRISADYRYAETSWEALSKKPSVALRSWAASVGISPHAVIDCWNFAKEDKWVISGFLRVRDSSSAQQLFHASGKQFGTHRFFCDVLGDKSRITEATKVLWMTWSPDESYAAYLDRLLQASPYGLALGRSQLGLKISPTDSRWQHPRCTWRLKGIPAHWAGPDVEHLLVQTGFAETELTAKIRRRGGCEWLVKASRTDERVILQQPVDWDADGSNVSDFVAMKEANRRPKGDKVEPIKDVGAAFLSFGDCAKISRKVTDVSAQKPSDTERDAGGTGSRKRPAVEEDKSMEVEHPWFPACGVVVTNPGEGNCLWHSFAKLVSTSSSQRSHRQLRAYTCAVLKKDPYFSEVWELQGRPNAHGKPGTQSWDQYVEEQGTNGVWSGALEAGAFAKAQDLRVWVISTENELHLINPDGGKGYVVLKFDHLKEHYEAVVDVGEEVVKQRYLELNLTGSKASSKLLRGGVKLDGSCSSVRLSDFASEHSGNGGNERFETIGLHREAGRPSSLPCLSDFASVDGSDAGKLSRRDARSVRLSEIASRFGASSKCMKRPASTFSNMNLGPAAEGHDRTSEVAHHSASSSPSSSSRLGLATSNTCFCGWVVPDDRYFADKMPNRARKRHWRDCTQCTGSCPKRPLLRDQRPERNQIATAILQTKLSLARQRAAPWQHDLVLDAVLPSTFPGRRAIREASESNSQDIQRGTPSICRLCRCVRCDATGTPSRMLSNLCPKAKQGCRTPKAAERNKYASKLHKLACEVQRKCGKAARKARIIAKDEVAVRVSTAKPQHLSKLIKRRKGLWFAGGDFNVDLSAGLPVDGYFAEGVCLSWSLPNPVSRPWTLEVERTFNEGIQSGDADLAWSAWLSCAFGVEPDAHPYKPAGCAVLGGGQKERDQILRLMADIRRVCNQAHQCGWDDSLHCLCEEREAQLKLLLNERRAAALSRWRERMRHLGCAARWAKRRDQAPLRLLNVDGTLAISPREQGEAVKRVWQPIWTEPSCRQVQQNEAAADSFAVALQEVATPFSAPGEWTVDDVRHEMRSSAAGLDGLGFNHFAELSEVHLAKLAELYTAFDRGMPFPSSWNRARLLCIPKDDGSARPLTVMLVAYRIWAARAARLLGAWSTWFPAELVGGRGGSPPAATTGSEVSAYLSVAYANNSFLAGMCLDTIKCFDSVSLASLAVLLRRCGAPRFLFNVLELWRQLERHVWTPDGPTGISIRSVRQKGIPQGDPIAPWALNVIMAAWLKALPAVQVCRVFLDDRCLLDSRIAILSEALIRTSQFDSAFGLAIHPTKSCRFYTHEMPLANGGRWADLPLKVMIKYLGVQLETDPGIPLAFGDTRAEKLRQLMARARLLPQVHTRHLLICAFLQGMFAEGVGATIAAIRRLTTAVVQAWWGPTLHAKNRMRSVALTLGVQAPLHRAAPEVVQCYGIFISLGRLACQSALLVQDLWHVSAPGARRTAVGFARLVHIILDRLEWTWSAWDKVQDADGSSLDLIRLGSRGAAGERERHLLRDSLRTWWWRKWDGTRVAHGGLAGGVHRELTLAPLREMSLASDGSFGWDGTDNGARYRRFLADALWSRVRRGHARKVARVRCRRCGLDDEHTDHFLWGCPANASDRRLLDAAWDATRSEDGIRSQALPDALPRCLRQCGIVPLHLPGINVAQIRCLQQYFVRVLRHCRQRVRVAPPLISTDMAYMFYWAITFNQPIGSWDTSAVIDMAAMFKYAEAFNQPIGSWDTSAVTDVSNMFERATAFNQPIGSWNTSSVTHMSNMFWQAYAFNQPLVSWKTTAVIDMAAMFKHAEAFNQPIGSWDTSKVTSFRHVLWRGILQPSHRLLEYFGCDVTDMGDVFRDAYSFNQPLGSWNTSAVTYVYDIFKNANAFNQPIGSWDVSLALGRSTIVSDGAFEPCVQASITRSWAVWLDTMPNDPSGACPDCSLQLDHRCPSAKVELACTAFLRAGCWTYSCPDAGSLILPPSGKSVDAASCCSCPAPHVKNLEAAPHLVCEPCDVGRAPAVNGSACEACPTGEFAQPGTIRCSPCGEGSAPSENRGFCQPCEAGKFSPGHVDVCETCAWPLILYQNACIWWHLPALAFAVVCFLVAAGLLRMSLVRWKKRRKARTTACVDETMATLYEELWEESDETIAKYSGILADLGVDAKDVSTRVTGMRARQSETAGVSLRYVLSEEFEQLATKRTGHADPSFNDMKVFWLGEDPIGRDVVCPRDGRPGCALVDCQIAVTTWGVSLLTTSPGSDGWLPFWIHGSSVSRVWTVYEQFIASTLEIPIVFAMPEAATAAVRRQILRGKSGIRELTRSLRRVDSATAEAWDPKDESTVKEEIQKTVGFTHVDNHVKKVMVQWIGHVVIQEFTELIAQDSEANQCAEAHVHSLSESRDSFESDRSGAGQHGHQFKEDAALRQWSRCQPNAKSFEIFEKFRLKPLAAVIHAAMLQQFLLPSVVLFVLADGAPQCPFQCVPGLEKMGVGVDLAFFTPKVQQQVVPQKMLKQRVVNMTNSRAQVWTNPFVNQTYGVWDQVSELFVNSRSARDAFKFTFQNDFSFEEQFSESVDGDALFGLISASEEMSEMFSLVTKVGATKVVRSGEVDTYTSELYPVQNLSPDGMFLESVKSIPMLWFTPTAWAGKVLPHMQNYGTHHINTISAGGEFRYAAIVEASYISAHGSAEMDAEADADFLFFFSADAEAHASASASEAFRQSLSLRQVVCNGGNGKCNANSTATYDAWVDSVHKYPWVLSARYTPNYALVPTTENGIVLEAVTIAYLAWQGVQKLMEELTAIRAVLKMYAGLADPLCSFQKIGTCSSGSTSCTQAGSTGDPAKLIPIVRANAQKLYNQTDPLHAQFQTTLGARNSSMQVDGWLPNATSWVQAVKDMAAVVFSMPTVLQCTGYADMSTDPICQLFGCKDHVCQTAPGVKCGDCEAKVAASCAWTSVPIPRKLLSPLFDRPIYI</sequence>
<organism evidence="6 7">
    <name type="scientific">Symbiodinium microadriaticum</name>
    <name type="common">Dinoflagellate</name>
    <name type="synonym">Zooxanthella microadriatica</name>
    <dbReference type="NCBI Taxonomy" id="2951"/>
    <lineage>
        <taxon>Eukaryota</taxon>
        <taxon>Sar</taxon>
        <taxon>Alveolata</taxon>
        <taxon>Dinophyceae</taxon>
        <taxon>Suessiales</taxon>
        <taxon>Symbiodiniaceae</taxon>
        <taxon>Symbiodinium</taxon>
    </lineage>
</organism>
<feature type="compositionally biased region" description="Basic and acidic residues" evidence="1">
    <location>
        <begin position="983"/>
        <end position="993"/>
    </location>
</feature>